<evidence type="ECO:0000256" key="5">
    <source>
        <dbReference type="ARBA" id="ARBA00015438"/>
    </source>
</evidence>
<evidence type="ECO:0000256" key="4">
    <source>
        <dbReference type="ARBA" id="ARBA00013254"/>
    </source>
</evidence>
<comment type="similarity">
    <text evidence="3">Belongs to the serine esterase family.</text>
</comment>
<keyword evidence="6 19" id="KW-0812">Transmembrane</keyword>
<evidence type="ECO:0000256" key="8">
    <source>
        <dbReference type="ARBA" id="ARBA00022824"/>
    </source>
</evidence>
<keyword evidence="10" id="KW-0443">Lipid metabolism</keyword>
<dbReference type="GO" id="GO:0047372">
    <property type="term" value="F:monoacylglycerol lipase activity"/>
    <property type="evidence" value="ECO:0007669"/>
    <property type="project" value="UniProtKB-EC"/>
</dbReference>
<dbReference type="GeneTree" id="ENSGT00940000166409"/>
<sequence>MRKRRTSSTTVEQEEGDEALEDAPEETSRPAAYSMSDMKTFAGPRRRGPVSKVKRAAKWLLMLYVCVPFVVKLCPSIQAKLVFLNFVRVPFFLDLKRPSDVGLDHTLNFYLQPQQKLRIGVWHTVPADIWREAGGQSQEWFESTLSSAHPAILYLHGNTGTRGGDHRVELYKVLSSSGYHVVTFDYRGWGDSDGSPSEGGMTADALFVYQWLKERRGQGRVYIWGHSLGTGVATNLVRRLCDGGSPPDALILESPFTNIREEARSHPFATVYRYLPGFDWFFLDAITANDIRFANDDNVNHISCPVLILHAEDDHVVPFHLGKQLYEVAKRSRSLSGHKVEFVAFPSSLAYRHKLIYSSPQLPRILRDFLDTPPPKKE</sequence>
<evidence type="ECO:0000256" key="17">
    <source>
        <dbReference type="ARBA" id="ARBA00045941"/>
    </source>
</evidence>
<protein>
    <recommendedName>
        <fullName evidence="5">Lysophosphatidylserine lipase ABHD12</fullName>
        <ecNumber evidence="4">3.1.1.23</ecNumber>
    </recommendedName>
    <alternativeName>
        <fullName evidence="16">2-arachidonoylglycerol hydrolase ABHD12</fullName>
    </alternativeName>
    <alternativeName>
        <fullName evidence="15">Abhydrolase domain-containing protein 12</fullName>
    </alternativeName>
    <alternativeName>
        <fullName evidence="14">Monoacylglycerol lipase ABHD12</fullName>
    </alternativeName>
    <alternativeName>
        <fullName evidence="13">Oxidized phosphatidylserine lipase ABHD12</fullName>
    </alternativeName>
</protein>
<dbReference type="PANTHER" id="PTHR12277">
    <property type="entry name" value="ALPHA/BETA HYDROLASE DOMAIN-CONTAINING PROTEIN"/>
    <property type="match status" value="1"/>
</dbReference>
<dbReference type="GO" id="GO:0004622">
    <property type="term" value="F:phosphatidylcholine lysophospholipase activity"/>
    <property type="evidence" value="ECO:0007669"/>
    <property type="project" value="TreeGrafter"/>
</dbReference>
<keyword evidence="11 19" id="KW-0472">Membrane</keyword>
<dbReference type="SUPFAM" id="SSF53474">
    <property type="entry name" value="alpha/beta-Hydrolases"/>
    <property type="match status" value="1"/>
</dbReference>
<feature type="domain" description="AB hydrolase-1" evidence="20">
    <location>
        <begin position="150"/>
        <end position="255"/>
    </location>
</feature>
<evidence type="ECO:0000256" key="3">
    <source>
        <dbReference type="ARBA" id="ARBA00006584"/>
    </source>
</evidence>
<dbReference type="Proteomes" id="UP000264820">
    <property type="component" value="Unplaced"/>
</dbReference>
<feature type="region of interest" description="Disordered" evidence="18">
    <location>
        <begin position="1"/>
        <end position="35"/>
    </location>
</feature>
<keyword evidence="9 19" id="KW-1133">Transmembrane helix</keyword>
<dbReference type="GO" id="GO:0036269">
    <property type="term" value="P:swimming behavior"/>
    <property type="evidence" value="ECO:0007669"/>
    <property type="project" value="Ensembl"/>
</dbReference>
<dbReference type="OMA" id="YELHNCL"/>
<dbReference type="GO" id="GO:0048899">
    <property type="term" value="P:anterior lateral line development"/>
    <property type="evidence" value="ECO:0007669"/>
    <property type="project" value="Ensembl"/>
</dbReference>
<keyword evidence="8" id="KW-0256">Endoplasmic reticulum</keyword>
<comment type="function">
    <text evidence="17">Lysophosphatidylserine (LPS) lipase that mediates the hydrolysis of lysophosphatidylserine, a class of signaling lipids that regulates immunological and neurological processes. Represents a major lysophosphatidylserine lipase in the brain, thereby playing a key role in the central nervous system. Also able to hydrolyze oxidized phosphatidylserine; oxidized phosphatidylserine is produced in response to severe inflammatory stress and constitutes a proapoptotic 'eat me' signal. Also has monoacylglycerol (MAG) lipase activity: hydrolyzes 2-arachidonoylglycerol (2-AG), thereby acting as a regulator of endocannabinoid signaling pathways. Has a strong preference for very-long-chain lipid substrates; substrate specificity is likely due to improved catalysis and not improved substrate binding.</text>
</comment>
<dbReference type="STRING" id="109280.ENSHCOP00000014892"/>
<reference evidence="21" key="2">
    <citation type="submission" date="2025-09" db="UniProtKB">
        <authorList>
            <consortium name="Ensembl"/>
        </authorList>
    </citation>
    <scope>IDENTIFICATION</scope>
</reference>
<keyword evidence="22" id="KW-1185">Reference proteome</keyword>
<dbReference type="KEGG" id="hcq:109510155"/>
<dbReference type="InterPro" id="IPR029058">
    <property type="entry name" value="AB_hydrolase_fold"/>
</dbReference>
<dbReference type="EC" id="3.1.1.23" evidence="4"/>
<evidence type="ECO:0000256" key="1">
    <source>
        <dbReference type="ARBA" id="ARBA00001613"/>
    </source>
</evidence>
<evidence type="ECO:0000256" key="6">
    <source>
        <dbReference type="ARBA" id="ARBA00022692"/>
    </source>
</evidence>
<dbReference type="GO" id="GO:0006660">
    <property type="term" value="P:phosphatidylserine catabolic process"/>
    <property type="evidence" value="ECO:0007669"/>
    <property type="project" value="TreeGrafter"/>
</dbReference>
<comment type="subcellular location">
    <subcellularLocation>
        <location evidence="2">Endoplasmic reticulum membrane</location>
        <topology evidence="2">Single-pass membrane protein</topology>
    </subcellularLocation>
</comment>
<keyword evidence="12" id="KW-0325">Glycoprotein</keyword>
<evidence type="ECO:0000256" key="16">
    <source>
        <dbReference type="ARBA" id="ARBA00033386"/>
    </source>
</evidence>
<dbReference type="Gene3D" id="3.40.50.1820">
    <property type="entry name" value="alpha/beta hydrolase"/>
    <property type="match status" value="1"/>
</dbReference>
<reference evidence="21" key="1">
    <citation type="submission" date="2025-08" db="UniProtKB">
        <authorList>
            <consortium name="Ensembl"/>
        </authorList>
    </citation>
    <scope>IDENTIFICATION</scope>
</reference>
<name>A0A3Q2YNE8_HIPCM</name>
<evidence type="ECO:0000313" key="22">
    <source>
        <dbReference type="Proteomes" id="UP000264820"/>
    </source>
</evidence>
<dbReference type="GO" id="GO:0048919">
    <property type="term" value="P:posterior lateral line neuromast development"/>
    <property type="evidence" value="ECO:0007669"/>
    <property type="project" value="Ensembl"/>
</dbReference>
<dbReference type="GO" id="GO:0005789">
    <property type="term" value="C:endoplasmic reticulum membrane"/>
    <property type="evidence" value="ECO:0007669"/>
    <property type="project" value="UniProtKB-SubCell"/>
</dbReference>
<evidence type="ECO:0000256" key="19">
    <source>
        <dbReference type="SAM" id="Phobius"/>
    </source>
</evidence>
<dbReference type="CTD" id="26090"/>
<dbReference type="GeneID" id="109510155"/>
<feature type="compositionally biased region" description="Acidic residues" evidence="18">
    <location>
        <begin position="12"/>
        <end position="25"/>
    </location>
</feature>
<evidence type="ECO:0000256" key="11">
    <source>
        <dbReference type="ARBA" id="ARBA00023136"/>
    </source>
</evidence>
<dbReference type="PANTHER" id="PTHR12277:SF61">
    <property type="entry name" value="LYSOPHOSPHATIDYLSERINE LIPASE ABHD12"/>
    <property type="match status" value="1"/>
</dbReference>
<feature type="transmembrane region" description="Helical" evidence="19">
    <location>
        <begin position="56"/>
        <end position="73"/>
    </location>
</feature>
<keyword evidence="7" id="KW-0378">Hydrolase</keyword>
<dbReference type="GO" id="GO:0042552">
    <property type="term" value="P:myelination"/>
    <property type="evidence" value="ECO:0007669"/>
    <property type="project" value="Ensembl"/>
</dbReference>
<dbReference type="OrthoDB" id="10249433at2759"/>
<accession>A0A3Q2YNE8</accession>
<evidence type="ECO:0000313" key="21">
    <source>
        <dbReference type="Ensembl" id="ENSHCOP00000014892.1"/>
    </source>
</evidence>
<dbReference type="GO" id="GO:0052651">
    <property type="term" value="P:monoacylglycerol catabolic process"/>
    <property type="evidence" value="ECO:0007669"/>
    <property type="project" value="TreeGrafter"/>
</dbReference>
<dbReference type="GO" id="GO:0010842">
    <property type="term" value="P:retina layer formation"/>
    <property type="evidence" value="ECO:0007669"/>
    <property type="project" value="Ensembl"/>
</dbReference>
<evidence type="ECO:0000256" key="13">
    <source>
        <dbReference type="ARBA" id="ARBA00030502"/>
    </source>
</evidence>
<evidence type="ECO:0000256" key="18">
    <source>
        <dbReference type="SAM" id="MobiDB-lite"/>
    </source>
</evidence>
<proteinExistence type="inferred from homology"/>
<evidence type="ECO:0000256" key="15">
    <source>
        <dbReference type="ARBA" id="ARBA00032497"/>
    </source>
</evidence>
<evidence type="ECO:0000256" key="7">
    <source>
        <dbReference type="ARBA" id="ARBA00022801"/>
    </source>
</evidence>
<dbReference type="FunFam" id="3.40.50.1820:FF:000069">
    <property type="entry name" value="monoacylglycerol lipase ABHD12"/>
    <property type="match status" value="1"/>
</dbReference>
<evidence type="ECO:0000256" key="10">
    <source>
        <dbReference type="ARBA" id="ARBA00023098"/>
    </source>
</evidence>
<dbReference type="InterPro" id="IPR000073">
    <property type="entry name" value="AB_hydrolase_1"/>
</dbReference>
<evidence type="ECO:0000256" key="12">
    <source>
        <dbReference type="ARBA" id="ARBA00023180"/>
    </source>
</evidence>
<dbReference type="Ensembl" id="ENSHCOT00000022636.1">
    <property type="protein sequence ID" value="ENSHCOP00000014892.1"/>
    <property type="gene ID" value="ENSHCOG00000018383.1"/>
</dbReference>
<evidence type="ECO:0000256" key="9">
    <source>
        <dbReference type="ARBA" id="ARBA00022989"/>
    </source>
</evidence>
<dbReference type="Pfam" id="PF00561">
    <property type="entry name" value="Abhydrolase_1"/>
    <property type="match status" value="1"/>
</dbReference>
<evidence type="ECO:0000259" key="20">
    <source>
        <dbReference type="Pfam" id="PF00561"/>
    </source>
</evidence>
<organism evidence="21 22">
    <name type="scientific">Hippocampus comes</name>
    <name type="common">Tiger tail seahorse</name>
    <dbReference type="NCBI Taxonomy" id="109280"/>
    <lineage>
        <taxon>Eukaryota</taxon>
        <taxon>Metazoa</taxon>
        <taxon>Chordata</taxon>
        <taxon>Craniata</taxon>
        <taxon>Vertebrata</taxon>
        <taxon>Euteleostomi</taxon>
        <taxon>Actinopterygii</taxon>
        <taxon>Neopterygii</taxon>
        <taxon>Teleostei</taxon>
        <taxon>Neoteleostei</taxon>
        <taxon>Acanthomorphata</taxon>
        <taxon>Syngnathiaria</taxon>
        <taxon>Syngnathiformes</taxon>
        <taxon>Syngnathoidei</taxon>
        <taxon>Syngnathidae</taxon>
        <taxon>Hippocampus</taxon>
    </lineage>
</organism>
<evidence type="ECO:0000256" key="14">
    <source>
        <dbReference type="ARBA" id="ARBA00030575"/>
    </source>
</evidence>
<evidence type="ECO:0000256" key="2">
    <source>
        <dbReference type="ARBA" id="ARBA00004389"/>
    </source>
</evidence>
<dbReference type="AlphaFoldDB" id="A0A3Q2YNE8"/>
<dbReference type="RefSeq" id="XP_019715839.1">
    <property type="nucleotide sequence ID" value="XM_019860280.1"/>
</dbReference>
<comment type="catalytic activity">
    <reaction evidence="1">
        <text>Hydrolyzes glycerol monoesters of long-chain fatty acids.</text>
        <dbReference type="EC" id="3.1.1.23"/>
    </reaction>
</comment>